<dbReference type="AlphaFoldDB" id="A0A2U1JCA0"/>
<reference evidence="2 3" key="1">
    <citation type="journal article" date="2018" name="MBio">
        <title>Comparative Genomics Reveals the Core Gene Toolbox for the Fungus-Insect Symbiosis.</title>
        <authorList>
            <person name="Wang Y."/>
            <person name="Stata M."/>
            <person name="Wang W."/>
            <person name="Stajich J.E."/>
            <person name="White M.M."/>
            <person name="Moncalvo J.M."/>
        </authorList>
    </citation>
    <scope>NUCLEOTIDE SEQUENCE [LARGE SCALE GENOMIC DNA]</scope>
    <source>
        <strain evidence="2 3">AUS-126-30</strain>
    </source>
</reference>
<proteinExistence type="predicted"/>
<comment type="caution">
    <text evidence="2">The sequence shown here is derived from an EMBL/GenBank/DDBJ whole genome shotgun (WGS) entry which is preliminary data.</text>
</comment>
<dbReference type="EMBL" id="MBFU01000060">
    <property type="protein sequence ID" value="PWA02721.1"/>
    <property type="molecule type" value="Genomic_DNA"/>
</dbReference>
<name>A0A2U1JCA0_SMIAN</name>
<evidence type="ECO:0000256" key="1">
    <source>
        <dbReference type="SAM" id="MobiDB-lite"/>
    </source>
</evidence>
<sequence length="131" mass="14489">MKETEKLFRLKIQAQNLSPVPPTSASSTIPTVPASFSALFVSSAKLNSTSTTFFSIALSEERSHDTEDEMETVMTSERMQVDSLLNPIQYQQPGFYNNPYSTNLYPPPSGPNPSVELSPHLPPINQRMGIN</sequence>
<gene>
    <name evidence="2" type="ORF">BB558_001126</name>
</gene>
<feature type="region of interest" description="Disordered" evidence="1">
    <location>
        <begin position="99"/>
        <end position="131"/>
    </location>
</feature>
<accession>A0A2U1JCA0</accession>
<evidence type="ECO:0000313" key="2">
    <source>
        <dbReference type="EMBL" id="PWA02721.1"/>
    </source>
</evidence>
<protein>
    <submittedName>
        <fullName evidence="2">Uncharacterized protein</fullName>
    </submittedName>
</protein>
<dbReference type="Proteomes" id="UP000245591">
    <property type="component" value="Unassembled WGS sequence"/>
</dbReference>
<organism evidence="2 3">
    <name type="scientific">Smittium angustum</name>
    <dbReference type="NCBI Taxonomy" id="133377"/>
    <lineage>
        <taxon>Eukaryota</taxon>
        <taxon>Fungi</taxon>
        <taxon>Fungi incertae sedis</taxon>
        <taxon>Zoopagomycota</taxon>
        <taxon>Kickxellomycotina</taxon>
        <taxon>Harpellomycetes</taxon>
        <taxon>Harpellales</taxon>
        <taxon>Legeriomycetaceae</taxon>
        <taxon>Smittium</taxon>
    </lineage>
</organism>
<evidence type="ECO:0000313" key="3">
    <source>
        <dbReference type="Proteomes" id="UP000245591"/>
    </source>
</evidence>
<keyword evidence="3" id="KW-1185">Reference proteome</keyword>